<comment type="similarity">
    <text evidence="1">Belongs to the ParB family.</text>
</comment>
<dbReference type="Proteomes" id="UP000027037">
    <property type="component" value="Unassembled WGS sequence"/>
</dbReference>
<dbReference type="eggNOG" id="COG1475">
    <property type="taxonomic scope" value="Bacteria"/>
</dbReference>
<dbReference type="GO" id="GO:0003677">
    <property type="term" value="F:DNA binding"/>
    <property type="evidence" value="ECO:0007669"/>
    <property type="project" value="InterPro"/>
</dbReference>
<gene>
    <name evidence="4" type="ORF">HY29_05000</name>
</gene>
<dbReference type="InterPro" id="IPR004437">
    <property type="entry name" value="ParB/RepB/Spo0J"/>
</dbReference>
<feature type="region of interest" description="Disordered" evidence="2">
    <location>
        <begin position="390"/>
        <end position="412"/>
    </location>
</feature>
<dbReference type="SUPFAM" id="SSF110849">
    <property type="entry name" value="ParB/Sulfiredoxin"/>
    <property type="match status" value="1"/>
</dbReference>
<evidence type="ECO:0000259" key="3">
    <source>
        <dbReference type="SMART" id="SM00470"/>
    </source>
</evidence>
<reference evidence="4 5" key="1">
    <citation type="journal article" date="2014" name="Antonie Van Leeuwenhoek">
        <title>Hyphomonas beringensis sp. nov. and Hyphomonas chukchiensis sp. nov., isolated from surface seawater of the Bering Sea and Chukchi Sea.</title>
        <authorList>
            <person name="Li C."/>
            <person name="Lai Q."/>
            <person name="Li G."/>
            <person name="Dong C."/>
            <person name="Wang J."/>
            <person name="Liao Y."/>
            <person name="Shao Z."/>
        </authorList>
    </citation>
    <scope>NUCLEOTIDE SEQUENCE [LARGE SCALE GENOMIC DNA]</scope>
    <source>
        <strain evidence="4 5">25B14_1</strain>
    </source>
</reference>
<dbReference type="InterPro" id="IPR036086">
    <property type="entry name" value="ParB/Sulfiredoxin_sf"/>
</dbReference>
<accession>A0A062U6X0</accession>
<dbReference type="InterPro" id="IPR003115">
    <property type="entry name" value="ParB_N"/>
</dbReference>
<comment type="caution">
    <text evidence="4">The sequence shown here is derived from an EMBL/GenBank/DDBJ whole genome shotgun (WGS) entry which is preliminary data.</text>
</comment>
<sequence>MSAARTLTELLGPRPRMTLVVAEAQVAEIWVEGRAPLITIRDYDWGETDPQPSRDADGFPFTKINWRGPAWALGLSLYPPEKETSMAQPDLKHIPLDELRISKLNMRHGRKKPDVSDILPSIRESGLRQTLLVRREGKYYGVIAGRRRFFALKEIAKETGEVPFVPCAIMTEKDAASAIAASVIENVGRLPATEMEQYEAFKRLNDEGKALEDIASFFGVTELLVRRVLALASLDEPIRKLYAEDELDRETIRALTLATPEQQAEWFRLFQSETERAPMGRSCKAWITGGTTITTDKALFDLDAYEGQVTADLFGEHGVFADADQFWKAQSAAIAERVEAHRADGWSDVICLERGAYFHRWEYVQCAKEDGGKVFIEIRHDGTVQFHEGQVTSAEARKRQQGSKGEGDAVPAAVRPEMSGPLAEYILLHRHAAAQASLATSPAIALRLMVAHAMAGSALWDVRPHELRARKDETQASVEGGASVAAVAQATAQTDALFKALNVSPALRRNGDDYRLCELFSALLAMSDEEVLTVLASVMARTLEAGNSIVEAVLHVCGTDLSAAWKPDETFFDLTKDKRAINAMIADIATASLADSCRTETGKAQKQVLANRIAGEGCEANPDWRPGWMQVPPTRLVEGAGSPPADAWTRVAGLFEAEAEATPDETRETQQDAA</sequence>
<dbReference type="SUPFAM" id="SSF109709">
    <property type="entry name" value="KorB DNA-binding domain-like"/>
    <property type="match status" value="1"/>
</dbReference>
<protein>
    <submittedName>
        <fullName evidence="4">Partitioning protein</fullName>
    </submittedName>
</protein>
<dbReference type="Pfam" id="PF02195">
    <property type="entry name" value="ParB_N"/>
    <property type="match status" value="1"/>
</dbReference>
<name>A0A062U6X0_9PROT</name>
<evidence type="ECO:0000256" key="1">
    <source>
        <dbReference type="ARBA" id="ARBA00006295"/>
    </source>
</evidence>
<evidence type="ECO:0000313" key="5">
    <source>
        <dbReference type="Proteomes" id="UP000027037"/>
    </source>
</evidence>
<dbReference type="Gene3D" id="1.10.10.2830">
    <property type="match status" value="1"/>
</dbReference>
<keyword evidence="5" id="KW-1185">Reference proteome</keyword>
<dbReference type="SMART" id="SM00470">
    <property type="entry name" value="ParB"/>
    <property type="match status" value="1"/>
</dbReference>
<evidence type="ECO:0000313" key="4">
    <source>
        <dbReference type="EMBL" id="KCZ51895.1"/>
    </source>
</evidence>
<dbReference type="RefSeq" id="WP_051601619.1">
    <property type="nucleotide sequence ID" value="NZ_AWFF01000076.1"/>
</dbReference>
<proteinExistence type="inferred from homology"/>
<evidence type="ECO:0000256" key="2">
    <source>
        <dbReference type="SAM" id="MobiDB-lite"/>
    </source>
</evidence>
<dbReference type="STRING" id="1280946.HY29_05000"/>
<dbReference type="InterPro" id="IPR050336">
    <property type="entry name" value="Chromosome_partition/occlusion"/>
</dbReference>
<dbReference type="PANTHER" id="PTHR33375:SF7">
    <property type="entry name" value="CHROMOSOME 2-PARTITIONING PROTEIN PARB-RELATED"/>
    <property type="match status" value="1"/>
</dbReference>
<dbReference type="PATRIC" id="fig|1280946.3.peg.3093"/>
<organism evidence="4 5">
    <name type="scientific">Hyphomonas beringensis</name>
    <dbReference type="NCBI Taxonomy" id="1280946"/>
    <lineage>
        <taxon>Bacteria</taxon>
        <taxon>Pseudomonadati</taxon>
        <taxon>Pseudomonadota</taxon>
        <taxon>Alphaproteobacteria</taxon>
        <taxon>Hyphomonadales</taxon>
        <taxon>Hyphomonadaceae</taxon>
        <taxon>Hyphomonas</taxon>
    </lineage>
</organism>
<dbReference type="Gene3D" id="3.90.1530.10">
    <property type="entry name" value="Conserved hypothetical protein from pyrococcus furiosus pfu- 392566-001, ParB domain"/>
    <property type="match status" value="1"/>
</dbReference>
<dbReference type="GO" id="GO:0005694">
    <property type="term" value="C:chromosome"/>
    <property type="evidence" value="ECO:0007669"/>
    <property type="project" value="TreeGrafter"/>
</dbReference>
<dbReference type="OrthoDB" id="9813122at2"/>
<dbReference type="PANTHER" id="PTHR33375">
    <property type="entry name" value="CHROMOSOME-PARTITIONING PROTEIN PARB-RELATED"/>
    <property type="match status" value="1"/>
</dbReference>
<dbReference type="AlphaFoldDB" id="A0A062U6X0"/>
<feature type="domain" description="ParB-like N-terminal" evidence="3">
    <location>
        <begin position="92"/>
        <end position="187"/>
    </location>
</feature>
<dbReference type="NCBIfam" id="TIGR00180">
    <property type="entry name" value="parB_part"/>
    <property type="match status" value="1"/>
</dbReference>
<dbReference type="GO" id="GO:0007059">
    <property type="term" value="P:chromosome segregation"/>
    <property type="evidence" value="ECO:0007669"/>
    <property type="project" value="TreeGrafter"/>
</dbReference>
<dbReference type="EMBL" id="AWFF01000076">
    <property type="protein sequence ID" value="KCZ51895.1"/>
    <property type="molecule type" value="Genomic_DNA"/>
</dbReference>